<dbReference type="SUPFAM" id="SSF55120">
    <property type="entry name" value="Pseudouridine synthase"/>
    <property type="match status" value="1"/>
</dbReference>
<dbReference type="AlphaFoldDB" id="A0A1I4M587"/>
<comment type="catalytic activity">
    <reaction evidence="1 5">
        <text>uridine(55) in tRNA = pseudouridine(55) in tRNA</text>
        <dbReference type="Rhea" id="RHEA:42532"/>
        <dbReference type="Rhea" id="RHEA-COMP:10101"/>
        <dbReference type="Rhea" id="RHEA-COMP:10102"/>
        <dbReference type="ChEBI" id="CHEBI:65314"/>
        <dbReference type="ChEBI" id="CHEBI:65315"/>
        <dbReference type="EC" id="5.4.99.25"/>
    </reaction>
</comment>
<dbReference type="InterPro" id="IPR032819">
    <property type="entry name" value="TruB_C"/>
</dbReference>
<dbReference type="EC" id="5.4.99.25" evidence="5"/>
<dbReference type="GO" id="GO:0160148">
    <property type="term" value="F:tRNA pseudouridine(55) synthase activity"/>
    <property type="evidence" value="ECO:0007669"/>
    <property type="project" value="UniProtKB-EC"/>
</dbReference>
<dbReference type="InterPro" id="IPR015947">
    <property type="entry name" value="PUA-like_sf"/>
</dbReference>
<feature type="domain" description="tRNA pseudouridine synthase II TruB subfamily 1 C-terminal" evidence="7">
    <location>
        <begin position="250"/>
        <end position="309"/>
    </location>
</feature>
<keyword evidence="10" id="KW-1185">Reference proteome</keyword>
<feature type="active site" description="Nucleophile" evidence="5">
    <location>
        <position position="50"/>
    </location>
</feature>
<feature type="domain" description="tRNA pseudouridylate synthase B C-terminal" evidence="8">
    <location>
        <begin position="188"/>
        <end position="245"/>
    </location>
</feature>
<dbReference type="GO" id="GO:0031119">
    <property type="term" value="P:tRNA pseudouridine synthesis"/>
    <property type="evidence" value="ECO:0007669"/>
    <property type="project" value="UniProtKB-UniRule"/>
</dbReference>
<dbReference type="Pfam" id="PF16198">
    <property type="entry name" value="TruB_C_2"/>
    <property type="match status" value="1"/>
</dbReference>
<comment type="similarity">
    <text evidence="2 5">Belongs to the pseudouridine synthase TruB family. Type 1 subfamily.</text>
</comment>
<dbReference type="InterPro" id="IPR015240">
    <property type="entry name" value="tRNA_sdUridine_synth_fam1_C"/>
</dbReference>
<name>A0A1I4M587_9PROT</name>
<dbReference type="Pfam" id="PF09157">
    <property type="entry name" value="TruB-C_2"/>
    <property type="match status" value="1"/>
</dbReference>
<dbReference type="GO" id="GO:0003723">
    <property type="term" value="F:RNA binding"/>
    <property type="evidence" value="ECO:0007669"/>
    <property type="project" value="InterPro"/>
</dbReference>
<dbReference type="Proteomes" id="UP000199561">
    <property type="component" value="Unassembled WGS sequence"/>
</dbReference>
<organism evidence="9 10">
    <name type="scientific">Nitrosomonas nitrosa</name>
    <dbReference type="NCBI Taxonomy" id="52442"/>
    <lineage>
        <taxon>Bacteria</taxon>
        <taxon>Pseudomonadati</taxon>
        <taxon>Pseudomonadota</taxon>
        <taxon>Betaproteobacteria</taxon>
        <taxon>Nitrosomonadales</taxon>
        <taxon>Nitrosomonadaceae</taxon>
        <taxon>Nitrosomonas</taxon>
    </lineage>
</organism>
<sequence length="318" mass="35244">MYPKEAKFIKRNLSGVLLLDKPLGQTSNRSLQILKRFFRAAKAGHTGTLDPMATGLLPVCFGQATKFSAILLNAEKTYQATFKLGAISSTGDAEGEIREIVPAKLIDNNLNMASIDKVLQAFTGKIKQTPPMFSALKHQGKPLYEYARNGQEIDRKPREIFIYDLILNSWVSNEISITVRCGMGTYIRTLVEDIGKALGCGGAYLISLRRSQIGQFELHQAYTIDKFQGEFSTEHDKFLYSVDSLLSHFPIITLNEIETSAILQGRSIANRSKETLLPSSKVRLYRSGGSFLGMGEITEIGTVIPKRLISQNDKALST</sequence>
<evidence type="ECO:0000259" key="8">
    <source>
        <dbReference type="Pfam" id="PF16198"/>
    </source>
</evidence>
<dbReference type="Pfam" id="PF01509">
    <property type="entry name" value="TruB_N"/>
    <property type="match status" value="1"/>
</dbReference>
<evidence type="ECO:0000313" key="10">
    <source>
        <dbReference type="Proteomes" id="UP000199561"/>
    </source>
</evidence>
<evidence type="ECO:0000256" key="5">
    <source>
        <dbReference type="HAMAP-Rule" id="MF_01080"/>
    </source>
</evidence>
<reference evidence="9 10" key="1">
    <citation type="submission" date="2016-10" db="EMBL/GenBank/DDBJ databases">
        <authorList>
            <person name="de Groot N.N."/>
        </authorList>
    </citation>
    <scope>NUCLEOTIDE SEQUENCE [LARGE SCALE GENOMIC DNA]</scope>
    <source>
        <strain evidence="9 10">Nm146</strain>
    </source>
</reference>
<dbReference type="HAMAP" id="MF_01080">
    <property type="entry name" value="TruB_bact"/>
    <property type="match status" value="1"/>
</dbReference>
<dbReference type="NCBIfam" id="TIGR00431">
    <property type="entry name" value="TruB"/>
    <property type="match status" value="1"/>
</dbReference>
<dbReference type="SUPFAM" id="SSF88697">
    <property type="entry name" value="PUA domain-like"/>
    <property type="match status" value="1"/>
</dbReference>
<evidence type="ECO:0000259" key="7">
    <source>
        <dbReference type="Pfam" id="PF09157"/>
    </source>
</evidence>
<dbReference type="PANTHER" id="PTHR13767">
    <property type="entry name" value="TRNA-PSEUDOURIDINE SYNTHASE"/>
    <property type="match status" value="1"/>
</dbReference>
<keyword evidence="3 5" id="KW-0819">tRNA processing</keyword>
<dbReference type="EMBL" id="FOUF01000003">
    <property type="protein sequence ID" value="SFL98320.1"/>
    <property type="molecule type" value="Genomic_DNA"/>
</dbReference>
<evidence type="ECO:0000256" key="1">
    <source>
        <dbReference type="ARBA" id="ARBA00000385"/>
    </source>
</evidence>
<dbReference type="InterPro" id="IPR014780">
    <property type="entry name" value="tRNA_psdUridine_synth_TruB"/>
</dbReference>
<dbReference type="CDD" id="cd21152">
    <property type="entry name" value="PUA_TruB_bacterial"/>
    <property type="match status" value="1"/>
</dbReference>
<dbReference type="STRING" id="52442.SAMN05421880_103117"/>
<evidence type="ECO:0000259" key="6">
    <source>
        <dbReference type="Pfam" id="PF01509"/>
    </source>
</evidence>
<comment type="function">
    <text evidence="5">Responsible for synthesis of pseudouridine from uracil-55 in the psi GC loop of transfer RNAs.</text>
</comment>
<accession>A0A1I4M587</accession>
<protein>
    <recommendedName>
        <fullName evidence="5">tRNA pseudouridine synthase B</fullName>
        <ecNumber evidence="5">5.4.99.25</ecNumber>
    </recommendedName>
    <alternativeName>
        <fullName evidence="5">tRNA pseudouridine(55) synthase</fullName>
        <shortName evidence="5">Psi55 synthase</shortName>
    </alternativeName>
    <alternativeName>
        <fullName evidence="5">tRNA pseudouridylate synthase</fullName>
    </alternativeName>
    <alternativeName>
        <fullName evidence="5">tRNA-uridine isomerase</fullName>
    </alternativeName>
</protein>
<dbReference type="InterPro" id="IPR002501">
    <property type="entry name" value="PsdUridine_synth_N"/>
</dbReference>
<dbReference type="PANTHER" id="PTHR13767:SF2">
    <property type="entry name" value="PSEUDOURIDYLATE SYNTHASE TRUB1"/>
    <property type="match status" value="1"/>
</dbReference>
<proteinExistence type="inferred from homology"/>
<feature type="domain" description="Pseudouridine synthase II N-terminal" evidence="6">
    <location>
        <begin position="35"/>
        <end position="187"/>
    </location>
</feature>
<dbReference type="GO" id="GO:1990481">
    <property type="term" value="P:mRNA pseudouridine synthesis"/>
    <property type="evidence" value="ECO:0007669"/>
    <property type="project" value="TreeGrafter"/>
</dbReference>
<dbReference type="Gene3D" id="2.30.130.10">
    <property type="entry name" value="PUA domain"/>
    <property type="match status" value="1"/>
</dbReference>
<evidence type="ECO:0000256" key="3">
    <source>
        <dbReference type="ARBA" id="ARBA00022694"/>
    </source>
</evidence>
<keyword evidence="4 5" id="KW-0413">Isomerase</keyword>
<evidence type="ECO:0000256" key="4">
    <source>
        <dbReference type="ARBA" id="ARBA00023235"/>
    </source>
</evidence>
<dbReference type="CDD" id="cd02573">
    <property type="entry name" value="PseudoU_synth_EcTruB"/>
    <property type="match status" value="1"/>
</dbReference>
<evidence type="ECO:0000313" key="9">
    <source>
        <dbReference type="EMBL" id="SFL98320.1"/>
    </source>
</evidence>
<gene>
    <name evidence="5" type="primary">truB</name>
    <name evidence="9" type="ORF">SAMN05421880_103117</name>
</gene>
<dbReference type="InterPro" id="IPR020103">
    <property type="entry name" value="PsdUridine_synth_cat_dom_sf"/>
</dbReference>
<dbReference type="InterPro" id="IPR036974">
    <property type="entry name" value="PUA_sf"/>
</dbReference>
<dbReference type="Gene3D" id="3.30.2350.10">
    <property type="entry name" value="Pseudouridine synthase"/>
    <property type="match status" value="1"/>
</dbReference>
<dbReference type="RefSeq" id="WP_090666336.1">
    <property type="nucleotide sequence ID" value="NZ_FOUF01000003.1"/>
</dbReference>
<evidence type="ECO:0000256" key="2">
    <source>
        <dbReference type="ARBA" id="ARBA00005642"/>
    </source>
</evidence>